<feature type="domain" description="4Fe-4S ferredoxin-type" evidence="4">
    <location>
        <begin position="167"/>
        <end position="196"/>
    </location>
</feature>
<evidence type="ECO:0000256" key="3">
    <source>
        <dbReference type="ARBA" id="ARBA00023014"/>
    </source>
</evidence>
<dbReference type="PROSITE" id="PS00198">
    <property type="entry name" value="4FE4S_FER_1"/>
    <property type="match status" value="1"/>
</dbReference>
<evidence type="ECO:0000256" key="1">
    <source>
        <dbReference type="ARBA" id="ARBA00022723"/>
    </source>
</evidence>
<sequence>MNNRQLEVTANLPDQKERIKDFVLGLGVDDVGIAAVSSYNSPKSAKMESIFPEAQSMIVLAYKEPSNCDSPNRQIAINGRLDLIEFSQSCNYRLARFLEKEYDARAMTVPYSFPIDMNKRGIADVSLRHAAVAAGLGSFGRHNLVIHPKHGARLIFTAILCDIDLPSDPPVKENLCNRCNICVESCPVGALNAAGKTDVDKCSPHIQPHGLRGTISFWRKFVDSAPEEQKEMFLDNYFMELWQAGIVKNMYVCFNCRNSCPVGQSKK</sequence>
<keyword evidence="3" id="KW-0411">Iron-sulfur</keyword>
<dbReference type="PANTHER" id="PTHR42827:SF1">
    <property type="entry name" value="IRON-SULFUR CLUSTER-BINDING PROTEIN"/>
    <property type="match status" value="1"/>
</dbReference>
<comment type="caution">
    <text evidence="5">The sequence shown here is derived from an EMBL/GenBank/DDBJ whole genome shotgun (WGS) entry which is preliminary data.</text>
</comment>
<name>A0A154BQD0_ANASB</name>
<dbReference type="OrthoDB" id="9784571at2"/>
<gene>
    <name evidence="5" type="ORF">AXX12_06605</name>
</gene>
<organism evidence="5 6">
    <name type="scientific">Anaerosporomusa subterranea</name>
    <dbReference type="NCBI Taxonomy" id="1794912"/>
    <lineage>
        <taxon>Bacteria</taxon>
        <taxon>Bacillati</taxon>
        <taxon>Bacillota</taxon>
        <taxon>Negativicutes</taxon>
        <taxon>Acetonemataceae</taxon>
        <taxon>Anaerosporomusa</taxon>
    </lineage>
</organism>
<evidence type="ECO:0000256" key="2">
    <source>
        <dbReference type="ARBA" id="ARBA00023004"/>
    </source>
</evidence>
<accession>A0A154BQD0</accession>
<dbReference type="Proteomes" id="UP000076268">
    <property type="component" value="Unassembled WGS sequence"/>
</dbReference>
<dbReference type="GO" id="GO:0051536">
    <property type="term" value="F:iron-sulfur cluster binding"/>
    <property type="evidence" value="ECO:0007669"/>
    <property type="project" value="UniProtKB-KW"/>
</dbReference>
<proteinExistence type="predicted"/>
<dbReference type="InterPro" id="IPR017900">
    <property type="entry name" value="4Fe4S_Fe_S_CS"/>
</dbReference>
<protein>
    <submittedName>
        <fullName evidence="5">4Fe-4S ferredoxin</fullName>
    </submittedName>
</protein>
<dbReference type="EMBL" id="LSGP01000017">
    <property type="protein sequence ID" value="KYZ76109.1"/>
    <property type="molecule type" value="Genomic_DNA"/>
</dbReference>
<dbReference type="AlphaFoldDB" id="A0A154BQD0"/>
<evidence type="ECO:0000313" key="6">
    <source>
        <dbReference type="Proteomes" id="UP000076268"/>
    </source>
</evidence>
<dbReference type="RefSeq" id="WP_066240971.1">
    <property type="nucleotide sequence ID" value="NZ_LSGP01000017.1"/>
</dbReference>
<evidence type="ECO:0000313" key="5">
    <source>
        <dbReference type="EMBL" id="KYZ76109.1"/>
    </source>
</evidence>
<dbReference type="PANTHER" id="PTHR42827">
    <property type="entry name" value="IRON-SULFUR CLUSTER-BINDING PROTEIN-RELATED"/>
    <property type="match status" value="1"/>
</dbReference>
<dbReference type="SUPFAM" id="SSF46548">
    <property type="entry name" value="alpha-helical ferredoxin"/>
    <property type="match status" value="1"/>
</dbReference>
<keyword evidence="6" id="KW-1185">Reference proteome</keyword>
<dbReference type="STRING" id="1794912.AXX12_06605"/>
<dbReference type="InterPro" id="IPR017896">
    <property type="entry name" value="4Fe4S_Fe-S-bd"/>
</dbReference>
<dbReference type="GO" id="GO:0046872">
    <property type="term" value="F:metal ion binding"/>
    <property type="evidence" value="ECO:0007669"/>
    <property type="project" value="UniProtKB-KW"/>
</dbReference>
<keyword evidence="2" id="KW-0408">Iron</keyword>
<evidence type="ECO:0000259" key="4">
    <source>
        <dbReference type="PROSITE" id="PS51379"/>
    </source>
</evidence>
<dbReference type="PROSITE" id="PS51379">
    <property type="entry name" value="4FE4S_FER_2"/>
    <property type="match status" value="1"/>
</dbReference>
<dbReference type="Pfam" id="PF00037">
    <property type="entry name" value="Fer4"/>
    <property type="match status" value="1"/>
</dbReference>
<keyword evidence="1" id="KW-0479">Metal-binding</keyword>
<reference evidence="5 6" key="1">
    <citation type="submission" date="2016-02" db="EMBL/GenBank/DDBJ databases">
        <title>Anaerosporomusa subterraneum gen. nov., sp. nov., a spore-forming obligate anaerobe isolated from saprolite.</title>
        <authorList>
            <person name="Choi J.K."/>
            <person name="Shah M."/>
            <person name="Yee N."/>
        </authorList>
    </citation>
    <scope>NUCLEOTIDE SEQUENCE [LARGE SCALE GENOMIC DNA]</scope>
    <source>
        <strain evidence="5 6">RU4</strain>
    </source>
</reference>